<feature type="region of interest" description="Disordered" evidence="1">
    <location>
        <begin position="21"/>
        <end position="68"/>
    </location>
</feature>
<evidence type="ECO:0000313" key="3">
    <source>
        <dbReference type="Proteomes" id="UP000761264"/>
    </source>
</evidence>
<proteinExistence type="predicted"/>
<name>A0A967EWT1_9PROT</name>
<accession>A0A967EWT1</accession>
<dbReference type="EMBL" id="JAAQPH010000004">
    <property type="protein sequence ID" value="NIA68208.1"/>
    <property type="molecule type" value="Genomic_DNA"/>
</dbReference>
<dbReference type="AlphaFoldDB" id="A0A967EWT1"/>
<evidence type="ECO:0000256" key="1">
    <source>
        <dbReference type="SAM" id="MobiDB-lite"/>
    </source>
</evidence>
<dbReference type="RefSeq" id="WP_167222564.1">
    <property type="nucleotide sequence ID" value="NZ_JAAQPH010000004.1"/>
</dbReference>
<evidence type="ECO:0000313" key="2">
    <source>
        <dbReference type="EMBL" id="NIA68208.1"/>
    </source>
</evidence>
<keyword evidence="3" id="KW-1185">Reference proteome</keyword>
<gene>
    <name evidence="2" type="ORF">HBA54_06350</name>
</gene>
<dbReference type="Proteomes" id="UP000761264">
    <property type="component" value="Unassembled WGS sequence"/>
</dbReference>
<comment type="caution">
    <text evidence="2">The sequence shown here is derived from an EMBL/GenBank/DDBJ whole genome shotgun (WGS) entry which is preliminary data.</text>
</comment>
<feature type="compositionally biased region" description="Low complexity" evidence="1">
    <location>
        <begin position="25"/>
        <end position="48"/>
    </location>
</feature>
<organism evidence="2 3">
    <name type="scientific">Pelagibius litoralis</name>
    <dbReference type="NCBI Taxonomy" id="374515"/>
    <lineage>
        <taxon>Bacteria</taxon>
        <taxon>Pseudomonadati</taxon>
        <taxon>Pseudomonadota</taxon>
        <taxon>Alphaproteobacteria</taxon>
        <taxon>Rhodospirillales</taxon>
        <taxon>Rhodovibrionaceae</taxon>
        <taxon>Pelagibius</taxon>
    </lineage>
</organism>
<protein>
    <submittedName>
        <fullName evidence="2">Uncharacterized protein</fullName>
    </submittedName>
</protein>
<sequence>MQIGSGGSPLSLAVMKALGSQAAVGGPSLPSSPLSAAGSASPSQNNEPAGPPEPGNNIPRGSFVDLKV</sequence>
<reference evidence="2" key="1">
    <citation type="submission" date="2020-03" db="EMBL/GenBank/DDBJ databases">
        <title>Genome of Pelagibius litoralis DSM 21314T.</title>
        <authorList>
            <person name="Wang G."/>
        </authorList>
    </citation>
    <scope>NUCLEOTIDE SEQUENCE</scope>
    <source>
        <strain evidence="2">DSM 21314</strain>
    </source>
</reference>